<dbReference type="CDD" id="cd01650">
    <property type="entry name" value="RT_nLTR_like"/>
    <property type="match status" value="1"/>
</dbReference>
<dbReference type="GO" id="GO:0004523">
    <property type="term" value="F:RNA-DNA hybrid ribonuclease activity"/>
    <property type="evidence" value="ECO:0007669"/>
    <property type="project" value="InterPro"/>
</dbReference>
<dbReference type="Pfam" id="PF00078">
    <property type="entry name" value="RVT_1"/>
    <property type="match status" value="1"/>
</dbReference>
<dbReference type="AlphaFoldDB" id="A0A8T1ZIP0"/>
<protein>
    <submittedName>
        <fullName evidence="2">Reverse transcriptase zinc-binding domain</fullName>
    </submittedName>
</protein>
<comment type="caution">
    <text evidence="2">The sequence shown here is derived from an EMBL/GenBank/DDBJ whole genome shotgun (WGS) entry which is preliminary data.</text>
</comment>
<evidence type="ECO:0000313" key="2">
    <source>
        <dbReference type="EMBL" id="KAG7559049.1"/>
    </source>
</evidence>
<evidence type="ECO:0000259" key="1">
    <source>
        <dbReference type="PROSITE" id="PS50878"/>
    </source>
</evidence>
<dbReference type="GO" id="GO:0003676">
    <property type="term" value="F:nucleic acid binding"/>
    <property type="evidence" value="ECO:0007669"/>
    <property type="project" value="InterPro"/>
</dbReference>
<keyword evidence="3" id="KW-1185">Reference proteome</keyword>
<dbReference type="Proteomes" id="UP000694240">
    <property type="component" value="Chromosome 10"/>
</dbReference>
<dbReference type="PANTHER" id="PTHR33116">
    <property type="entry name" value="REVERSE TRANSCRIPTASE ZINC-BINDING DOMAIN-CONTAINING PROTEIN-RELATED-RELATED"/>
    <property type="match status" value="1"/>
</dbReference>
<gene>
    <name evidence="2" type="ORF">ISN45_Aa05g006560</name>
</gene>
<dbReference type="GO" id="GO:0003964">
    <property type="term" value="F:RNA-directed DNA polymerase activity"/>
    <property type="evidence" value="ECO:0007669"/>
    <property type="project" value="UniProtKB-KW"/>
</dbReference>
<organism evidence="2 3">
    <name type="scientific">Arabidopsis thaliana x Arabidopsis arenosa</name>
    <dbReference type="NCBI Taxonomy" id="1240361"/>
    <lineage>
        <taxon>Eukaryota</taxon>
        <taxon>Viridiplantae</taxon>
        <taxon>Streptophyta</taxon>
        <taxon>Embryophyta</taxon>
        <taxon>Tracheophyta</taxon>
        <taxon>Spermatophyta</taxon>
        <taxon>Magnoliopsida</taxon>
        <taxon>eudicotyledons</taxon>
        <taxon>Gunneridae</taxon>
        <taxon>Pentapetalae</taxon>
        <taxon>rosids</taxon>
        <taxon>malvids</taxon>
        <taxon>Brassicales</taxon>
        <taxon>Brassicaceae</taxon>
        <taxon>Camelineae</taxon>
        <taxon>Arabidopsis</taxon>
    </lineage>
</organism>
<feature type="domain" description="Reverse transcriptase" evidence="1">
    <location>
        <begin position="340"/>
        <end position="639"/>
    </location>
</feature>
<keyword evidence="2" id="KW-0548">Nucleotidyltransferase</keyword>
<reference evidence="2 3" key="1">
    <citation type="submission" date="2020-12" db="EMBL/GenBank/DDBJ databases">
        <title>Concerted genomic and epigenomic changes stabilize Arabidopsis allopolyploids.</title>
        <authorList>
            <person name="Chen Z."/>
        </authorList>
    </citation>
    <scope>NUCLEOTIDE SEQUENCE [LARGE SCALE GENOMIC DNA]</scope>
    <source>
        <strain evidence="2">Allo738</strain>
        <tissue evidence="2">Leaf</tissue>
    </source>
</reference>
<dbReference type="CDD" id="cd06222">
    <property type="entry name" value="RNase_H_like"/>
    <property type="match status" value="1"/>
</dbReference>
<keyword evidence="2" id="KW-0808">Transferase</keyword>
<dbReference type="InterPro" id="IPR000477">
    <property type="entry name" value="RT_dom"/>
</dbReference>
<dbReference type="InterPro" id="IPR044730">
    <property type="entry name" value="RNase_H-like_dom_plant"/>
</dbReference>
<dbReference type="EMBL" id="JAEFBK010000010">
    <property type="protein sequence ID" value="KAG7559049.1"/>
    <property type="molecule type" value="Genomic_DNA"/>
</dbReference>
<accession>A0A8T1ZIP0</accession>
<dbReference type="PROSITE" id="PS50878">
    <property type="entry name" value="RT_POL"/>
    <property type="match status" value="1"/>
</dbReference>
<dbReference type="Pfam" id="PF13966">
    <property type="entry name" value="zf-RVT"/>
    <property type="match status" value="1"/>
</dbReference>
<name>A0A8T1ZIP0_9BRAS</name>
<dbReference type="PANTHER" id="PTHR33116:SF86">
    <property type="entry name" value="REVERSE TRANSCRIPTASE DOMAIN-CONTAINING PROTEIN"/>
    <property type="match status" value="1"/>
</dbReference>
<dbReference type="Pfam" id="PF13456">
    <property type="entry name" value="RVT_3"/>
    <property type="match status" value="1"/>
</dbReference>
<proteinExistence type="predicted"/>
<evidence type="ECO:0000313" key="3">
    <source>
        <dbReference type="Proteomes" id="UP000694240"/>
    </source>
</evidence>
<keyword evidence="2" id="KW-0695">RNA-directed DNA polymerase</keyword>
<dbReference type="InterPro" id="IPR026960">
    <property type="entry name" value="RVT-Znf"/>
</dbReference>
<dbReference type="InterPro" id="IPR002156">
    <property type="entry name" value="RNaseH_domain"/>
</dbReference>
<sequence>MCGDFNEILNANEKKGGRLRENWSLIDFRNMVNICKVSDLPFQGNNMTWLGKRRTHIVESWIDRAMANDQWKAHFPASEVEYLELIESDHRPAIIKIRRTTEKGTRPFLFDTRLCKIPEVELVVKNGWNDTSTNFSTVLERIRTCRHEISRWKRENNTNSAKRIKELISFIDKATTDPGTSTETLRRLRRELLFAYREEERYWKVKSRNQWLNEGDLNTRYFHAATKNRIARNRLTSIQGPDGVDIFGNKNIATEAQRYFSDLFTSSTPRNLTAALQHIKPVVSTEVNESLLQEITTYEIRQALFAIGATRAPGPDGFNAAFYQHYWNIVGPAISTEVKRFFRTGSFDKDWNHTNLCLIPKIKQPKTMKDFRPISLCNVIYKIISKILVKRLKSVLSSVVSENQAAFIPGRHITDNVFIAHEVFHSLRVKKRCAKDYMAVKTDISKAYDRIEWRFLEEVLKKKGFANQWIQWIMTCVRTVSFSVLINGIPYGRFEATRGLRQGDPLSPYLFILCSDVLSSMLTNAQMTGEIKGIRVSNGGPAISHLLFADDSLFFLKADRKNSSNLLKIFEEYGEASGQMINLDKSAITFGSHVYQSTRDHVMQTLKIPNSGGGGKYLGLPEQFGRKKKEMFQFISDSVQGKISGWQTKFLTAAGKETLIKSVAYAMPVYSMNVFQLPKELCSEINSMIARFWWGTTPDKKKLSWVSWQKMTTPKKQGGLGFRDLHQFNQALLASQVWKLLQRPESLLYRMLKARYFRNGNMLTATRGTRPSYGWSSLRFGCELLRVGTQKNIGDGRSTKLGEPWLPTNPPRPPALLPTTDPDVNVCSLINPVTHQWDEDKLSEMINQNDIPIIWKIYLPQAQISDSYIWSHTKDGCFTVKSGYWTAATRNLDDATPSPPLAANPDIATSLWQLNIAPKLKHFLWRTASRAIGLADNLRRRNIIINPYCARCCTEFETGDHVFFSCPHAVSIWRATGLDTTIICDQNHSFEDKLRYLFTVYKATPPEELNRYLPFWTLWRLWKSRNDLVFNRSMIDAIDTLNYATADAKEWLENVILKEKPHVELARQRGRRDNWLKPERGWVKCNYDASHRDEDGDSGMGWIIRDSHGSLLHCGLGKFEGRMTAEEAECSALIWGIQASWALGYRSIVFEGDNKNITRTITDNLPNLRLRTYLQTIQLWRSNFTNVKFNFTHREQNACADLLAKKAATGLSLWNLYHSCPPFLMSLVNCECV</sequence>